<dbReference type="AlphaFoldDB" id="A0A450UD73"/>
<sequence length="73" mass="8146">MSKSDARQWLRDNGYVDVADTIDALMDDWRQQGKKTRRNWWDVLAGGVFPGNSPKSWGNAASPQLGFHTSGPP</sequence>
<gene>
    <name evidence="2" type="ORF">BECKH772A_GA0070896_100113</name>
    <name evidence="3" type="ORF">BECKH772B_GA0070898_100095</name>
    <name evidence="4" type="ORF">BECKH772C_GA0070978_100103</name>
</gene>
<feature type="compositionally biased region" description="Polar residues" evidence="1">
    <location>
        <begin position="53"/>
        <end position="62"/>
    </location>
</feature>
<evidence type="ECO:0000313" key="4">
    <source>
        <dbReference type="EMBL" id="VFJ97001.1"/>
    </source>
</evidence>
<evidence type="ECO:0000313" key="3">
    <source>
        <dbReference type="EMBL" id="VFJ90327.1"/>
    </source>
</evidence>
<proteinExistence type="predicted"/>
<accession>A0A450UD73</accession>
<feature type="region of interest" description="Disordered" evidence="1">
    <location>
        <begin position="51"/>
        <end position="73"/>
    </location>
</feature>
<evidence type="ECO:0000313" key="2">
    <source>
        <dbReference type="EMBL" id="VFJ88766.1"/>
    </source>
</evidence>
<dbReference type="EMBL" id="CAADFJ010000010">
    <property type="protein sequence ID" value="VFJ97001.1"/>
    <property type="molecule type" value="Genomic_DNA"/>
</dbReference>
<organism evidence="3">
    <name type="scientific">Candidatus Kentrum eta</name>
    <dbReference type="NCBI Taxonomy" id="2126337"/>
    <lineage>
        <taxon>Bacteria</taxon>
        <taxon>Pseudomonadati</taxon>
        <taxon>Pseudomonadota</taxon>
        <taxon>Gammaproteobacteria</taxon>
        <taxon>Candidatus Kentrum</taxon>
    </lineage>
</organism>
<evidence type="ECO:0000256" key="1">
    <source>
        <dbReference type="SAM" id="MobiDB-lite"/>
    </source>
</evidence>
<name>A0A450UD73_9GAMM</name>
<reference evidence="3" key="1">
    <citation type="submission" date="2019-02" db="EMBL/GenBank/DDBJ databases">
        <authorList>
            <person name="Gruber-Vodicka R. H."/>
            <person name="Seah K. B. B."/>
        </authorList>
    </citation>
    <scope>NUCLEOTIDE SEQUENCE</scope>
    <source>
        <strain evidence="4">BECK_SA2B12</strain>
        <strain evidence="2">BECK_SA2B15</strain>
        <strain evidence="3">BECK_SA2B20</strain>
    </source>
</reference>
<dbReference type="EMBL" id="CAADFG010000011">
    <property type="protein sequence ID" value="VFJ88766.1"/>
    <property type="molecule type" value="Genomic_DNA"/>
</dbReference>
<protein>
    <submittedName>
        <fullName evidence="3">Uncharacterized protein</fullName>
    </submittedName>
</protein>
<dbReference type="EMBL" id="CAADFI010000009">
    <property type="protein sequence ID" value="VFJ90327.1"/>
    <property type="molecule type" value="Genomic_DNA"/>
</dbReference>